<dbReference type="EMBL" id="CABEEZ010000031">
    <property type="protein sequence ID" value="VTR23080.1"/>
    <property type="molecule type" value="Genomic_DNA"/>
</dbReference>
<dbReference type="SMART" id="SM00062">
    <property type="entry name" value="PBPb"/>
    <property type="match status" value="1"/>
</dbReference>
<sequence>MIANSNEEMASIIRSGNWDILSSATYSPEREEQAAFTHPFLATPFVIVTRVAVKQTETMKPGMKVAIPAYHTLSEKLKTKYPGVQWVEVENTGAALSMLDRREIDAVVSTQLASRYIIDHYYPNRLSYFRIPDERTAQIAFVIPRGSQELQSILNKAIDDIPPKELMNLAGKWVKTPK</sequence>
<evidence type="ECO:0000259" key="3">
    <source>
        <dbReference type="SMART" id="SM00062"/>
    </source>
</evidence>
<dbReference type="Gene3D" id="3.40.190.10">
    <property type="entry name" value="Periplasmic binding protein-like II"/>
    <property type="match status" value="2"/>
</dbReference>
<reference evidence="4" key="1">
    <citation type="submission" date="2019-05" db="EMBL/GenBank/DDBJ databases">
        <authorList>
            <consortium name="Pathogen Informatics"/>
        </authorList>
    </citation>
    <scope>NUCLEOTIDE SEQUENCE [LARGE SCALE GENOMIC DNA]</scope>
    <source>
        <strain evidence="4">NCTC12965</strain>
    </source>
</reference>
<evidence type="ECO:0000256" key="2">
    <source>
        <dbReference type="ARBA" id="ARBA00022729"/>
    </source>
</evidence>
<dbReference type="PANTHER" id="PTHR35936">
    <property type="entry name" value="MEMBRANE-BOUND LYTIC MUREIN TRANSGLYCOSYLASE F"/>
    <property type="match status" value="1"/>
</dbReference>
<dbReference type="EC" id="2.7.13.3" evidence="4"/>
<protein>
    <submittedName>
        <fullName evidence="4">Sensor protein evgS</fullName>
        <ecNumber evidence="4">2.7.13.3</ecNumber>
    </submittedName>
</protein>
<accession>A0A4U9TSA3</accession>
<keyword evidence="4" id="KW-0808">Transferase</keyword>
<dbReference type="SUPFAM" id="SSF53850">
    <property type="entry name" value="Periplasmic binding protein-like II"/>
    <property type="match status" value="1"/>
</dbReference>
<evidence type="ECO:0000313" key="4">
    <source>
        <dbReference type="EMBL" id="VTR23080.1"/>
    </source>
</evidence>
<dbReference type="InterPro" id="IPR049871">
    <property type="entry name" value="BvgS-like_periplasmic2"/>
</dbReference>
<comment type="similarity">
    <text evidence="1">Belongs to the bacterial solute-binding protein 3 family.</text>
</comment>
<proteinExistence type="inferred from homology"/>
<dbReference type="GO" id="GO:0004673">
    <property type="term" value="F:protein histidine kinase activity"/>
    <property type="evidence" value="ECO:0007669"/>
    <property type="project" value="UniProtKB-EC"/>
</dbReference>
<dbReference type="Pfam" id="PF00497">
    <property type="entry name" value="SBP_bac_3"/>
    <property type="match status" value="1"/>
</dbReference>
<name>A0A4U9TSA3_SERFO</name>
<feature type="domain" description="Solute-binding protein family 3/N-terminal" evidence="3">
    <location>
        <begin position="2"/>
        <end position="177"/>
    </location>
</feature>
<dbReference type="CDD" id="cd13707">
    <property type="entry name" value="PBP2_BvgS_D2"/>
    <property type="match status" value="1"/>
</dbReference>
<evidence type="ECO:0000256" key="1">
    <source>
        <dbReference type="ARBA" id="ARBA00010333"/>
    </source>
</evidence>
<organism evidence="4">
    <name type="scientific">Serratia fonticola</name>
    <dbReference type="NCBI Taxonomy" id="47917"/>
    <lineage>
        <taxon>Bacteria</taxon>
        <taxon>Pseudomonadati</taxon>
        <taxon>Pseudomonadota</taxon>
        <taxon>Gammaproteobacteria</taxon>
        <taxon>Enterobacterales</taxon>
        <taxon>Yersiniaceae</taxon>
        <taxon>Serratia</taxon>
    </lineage>
</organism>
<dbReference type="InterPro" id="IPR001638">
    <property type="entry name" value="Solute-binding_3/MltF_N"/>
</dbReference>
<dbReference type="AlphaFoldDB" id="A0A4U9TSA3"/>
<keyword evidence="2" id="KW-0732">Signal</keyword>
<gene>
    <name evidence="4" type="primary">evgS_2</name>
    <name evidence="4" type="ORF">NCTC12965_01665</name>
</gene>